<dbReference type="PROSITE" id="PS51819">
    <property type="entry name" value="VOC"/>
    <property type="match status" value="1"/>
</dbReference>
<gene>
    <name evidence="2" type="ORF">F1C12_15815</name>
</gene>
<name>A0A7G6YD67_9MICO</name>
<dbReference type="InterPro" id="IPR037523">
    <property type="entry name" value="VOC_core"/>
</dbReference>
<dbReference type="InterPro" id="IPR004360">
    <property type="entry name" value="Glyas_Fos-R_dOase_dom"/>
</dbReference>
<accession>A0A7G6YD67</accession>
<dbReference type="Pfam" id="PF00903">
    <property type="entry name" value="Glyoxalase"/>
    <property type="match status" value="1"/>
</dbReference>
<reference evidence="3" key="1">
    <citation type="submission" date="2019-09" db="EMBL/GenBank/DDBJ databases">
        <title>Antimicrobial potential of Antarctic Bacteria.</title>
        <authorList>
            <person name="Benaud N."/>
            <person name="Edwards R.J."/>
            <person name="Ferrari B.C."/>
        </authorList>
    </citation>
    <scope>NUCLEOTIDE SEQUENCE [LARGE SCALE GENOMIC DNA]</scope>
    <source>
        <strain evidence="3">INR9</strain>
    </source>
</reference>
<dbReference type="Gene3D" id="3.10.180.10">
    <property type="entry name" value="2,3-Dihydroxybiphenyl 1,2-Dioxygenase, domain 1"/>
    <property type="match status" value="1"/>
</dbReference>
<protein>
    <submittedName>
        <fullName evidence="2">Methylmalonyl-CoA epimerase</fullName>
    </submittedName>
</protein>
<dbReference type="EMBL" id="CP043641">
    <property type="protein sequence ID" value="QNE36432.1"/>
    <property type="molecule type" value="Genomic_DNA"/>
</dbReference>
<dbReference type="Proteomes" id="UP000515511">
    <property type="component" value="Chromosome"/>
</dbReference>
<sequence>MEILQVAQHADDLDRAAAFYENLLGESPAARFDPPGLLFFNIGIGRLLLEKGAPSALVYLQVDDVAALVERLRGDGVRVVTEPHVVFTHQDDTIGPAGNDEWIAFIEDSEGNTVGLVSYEPRHDP</sequence>
<dbReference type="AlphaFoldDB" id="A0A7G6YD67"/>
<dbReference type="RefSeq" id="WP_185275871.1">
    <property type="nucleotide sequence ID" value="NZ_CP043641.1"/>
</dbReference>
<evidence type="ECO:0000313" key="2">
    <source>
        <dbReference type="EMBL" id="QNE36432.1"/>
    </source>
</evidence>
<evidence type="ECO:0000313" key="3">
    <source>
        <dbReference type="Proteomes" id="UP000515511"/>
    </source>
</evidence>
<organism evidence="2 3">
    <name type="scientific">Leifsonia shinshuensis</name>
    <dbReference type="NCBI Taxonomy" id="150026"/>
    <lineage>
        <taxon>Bacteria</taxon>
        <taxon>Bacillati</taxon>
        <taxon>Actinomycetota</taxon>
        <taxon>Actinomycetes</taxon>
        <taxon>Micrococcales</taxon>
        <taxon>Microbacteriaceae</taxon>
        <taxon>Leifsonia</taxon>
    </lineage>
</organism>
<feature type="domain" description="VOC" evidence="1">
    <location>
        <begin position="2"/>
        <end position="119"/>
    </location>
</feature>
<evidence type="ECO:0000259" key="1">
    <source>
        <dbReference type="PROSITE" id="PS51819"/>
    </source>
</evidence>
<proteinExistence type="predicted"/>
<dbReference type="InterPro" id="IPR029068">
    <property type="entry name" value="Glyas_Bleomycin-R_OHBP_Dase"/>
</dbReference>
<dbReference type="SUPFAM" id="SSF54593">
    <property type="entry name" value="Glyoxalase/Bleomycin resistance protein/Dihydroxybiphenyl dioxygenase"/>
    <property type="match status" value="1"/>
</dbReference>
<dbReference type="KEGG" id="lse:F1C12_15815"/>